<gene>
    <name evidence="2" type="ORF">P3X46_004867</name>
</gene>
<protein>
    <submittedName>
        <fullName evidence="2">Uncharacterized protein</fullName>
    </submittedName>
</protein>
<accession>A0ABQ9MY16</accession>
<feature type="region of interest" description="Disordered" evidence="1">
    <location>
        <begin position="1"/>
        <end position="20"/>
    </location>
</feature>
<evidence type="ECO:0000313" key="3">
    <source>
        <dbReference type="Proteomes" id="UP001174677"/>
    </source>
</evidence>
<name>A0ABQ9MY16_HEVBR</name>
<feature type="region of interest" description="Disordered" evidence="1">
    <location>
        <begin position="26"/>
        <end position="57"/>
    </location>
</feature>
<dbReference type="Proteomes" id="UP001174677">
    <property type="component" value="Chromosome 3"/>
</dbReference>
<sequence>MPPKVVRGGGRGANRGRNVHRVRLADVGRPHRDPIMAPPPPEEVADQKLPEGGDKHDVTISHDVVSGAYPTAPQSPVPPIATVAPPLNTDFGAFVAQVVTTAVIAKPKYPWEVVDRARVWGLMTLRVLLMLMLQING</sequence>
<organism evidence="2 3">
    <name type="scientific">Hevea brasiliensis</name>
    <name type="common">Para rubber tree</name>
    <name type="synonym">Siphonia brasiliensis</name>
    <dbReference type="NCBI Taxonomy" id="3981"/>
    <lineage>
        <taxon>Eukaryota</taxon>
        <taxon>Viridiplantae</taxon>
        <taxon>Streptophyta</taxon>
        <taxon>Embryophyta</taxon>
        <taxon>Tracheophyta</taxon>
        <taxon>Spermatophyta</taxon>
        <taxon>Magnoliopsida</taxon>
        <taxon>eudicotyledons</taxon>
        <taxon>Gunneridae</taxon>
        <taxon>Pentapetalae</taxon>
        <taxon>rosids</taxon>
        <taxon>fabids</taxon>
        <taxon>Malpighiales</taxon>
        <taxon>Euphorbiaceae</taxon>
        <taxon>Crotonoideae</taxon>
        <taxon>Micrandreae</taxon>
        <taxon>Hevea</taxon>
    </lineage>
</organism>
<evidence type="ECO:0000256" key="1">
    <source>
        <dbReference type="SAM" id="MobiDB-lite"/>
    </source>
</evidence>
<dbReference type="EMBL" id="JARPOI010000003">
    <property type="protein sequence ID" value="KAJ9185209.1"/>
    <property type="molecule type" value="Genomic_DNA"/>
</dbReference>
<keyword evidence="3" id="KW-1185">Reference proteome</keyword>
<reference evidence="2" key="1">
    <citation type="journal article" date="2023" name="Plant Biotechnol. J.">
        <title>Chromosome-level wild Hevea brasiliensis genome provides new tools for genomic-assisted breeding and valuable loci to elevate rubber yield.</title>
        <authorList>
            <person name="Cheng H."/>
            <person name="Song X."/>
            <person name="Hu Y."/>
            <person name="Wu T."/>
            <person name="Yang Q."/>
            <person name="An Z."/>
            <person name="Feng S."/>
            <person name="Deng Z."/>
            <person name="Wu W."/>
            <person name="Zeng X."/>
            <person name="Tu M."/>
            <person name="Wang X."/>
            <person name="Huang H."/>
        </authorList>
    </citation>
    <scope>NUCLEOTIDE SEQUENCE</scope>
    <source>
        <strain evidence="2">MT/VB/25A 57/8</strain>
    </source>
</reference>
<evidence type="ECO:0000313" key="2">
    <source>
        <dbReference type="EMBL" id="KAJ9185209.1"/>
    </source>
</evidence>
<comment type="caution">
    <text evidence="2">The sequence shown here is derived from an EMBL/GenBank/DDBJ whole genome shotgun (WGS) entry which is preliminary data.</text>
</comment>
<feature type="compositionally biased region" description="Basic and acidic residues" evidence="1">
    <location>
        <begin position="45"/>
        <end position="57"/>
    </location>
</feature>
<proteinExistence type="predicted"/>